<feature type="domain" description="C-type lectin" evidence="2">
    <location>
        <begin position="34"/>
        <end position="144"/>
    </location>
</feature>
<reference evidence="3" key="1">
    <citation type="submission" date="2025-08" db="UniProtKB">
        <authorList>
            <consortium name="Ensembl"/>
        </authorList>
    </citation>
    <scope>IDENTIFICATION</scope>
</reference>
<keyword evidence="1" id="KW-1015">Disulfide bond</keyword>
<dbReference type="Pfam" id="PF00059">
    <property type="entry name" value="Lectin_C"/>
    <property type="match status" value="1"/>
</dbReference>
<dbReference type="Ensembl" id="ENSMMOT00000002539.1">
    <property type="protein sequence ID" value="ENSMMOP00000002498.1"/>
    <property type="gene ID" value="ENSMMOG00000002031.1"/>
</dbReference>
<evidence type="ECO:0000259" key="2">
    <source>
        <dbReference type="PROSITE" id="PS50041"/>
    </source>
</evidence>
<accession>A0A3Q3VNW2</accession>
<evidence type="ECO:0000256" key="1">
    <source>
        <dbReference type="ARBA" id="ARBA00023157"/>
    </source>
</evidence>
<dbReference type="CDD" id="cd00037">
    <property type="entry name" value="CLECT"/>
    <property type="match status" value="1"/>
</dbReference>
<organism evidence="3 4">
    <name type="scientific">Mola mola</name>
    <name type="common">Ocean sunfish</name>
    <name type="synonym">Tetraodon mola</name>
    <dbReference type="NCBI Taxonomy" id="94237"/>
    <lineage>
        <taxon>Eukaryota</taxon>
        <taxon>Metazoa</taxon>
        <taxon>Chordata</taxon>
        <taxon>Craniata</taxon>
        <taxon>Vertebrata</taxon>
        <taxon>Euteleostomi</taxon>
        <taxon>Actinopterygii</taxon>
        <taxon>Neopterygii</taxon>
        <taxon>Teleostei</taxon>
        <taxon>Neoteleostei</taxon>
        <taxon>Acanthomorphata</taxon>
        <taxon>Eupercaria</taxon>
        <taxon>Tetraodontiformes</taxon>
        <taxon>Molidae</taxon>
        <taxon>Mola</taxon>
    </lineage>
</organism>
<dbReference type="InterPro" id="IPR018378">
    <property type="entry name" value="C-type_lectin_CS"/>
</dbReference>
<dbReference type="Gene3D" id="3.10.100.10">
    <property type="entry name" value="Mannose-Binding Protein A, subunit A"/>
    <property type="match status" value="1"/>
</dbReference>
<dbReference type="InterPro" id="IPR016186">
    <property type="entry name" value="C-type_lectin-like/link_sf"/>
</dbReference>
<dbReference type="Proteomes" id="UP000261620">
    <property type="component" value="Unplaced"/>
</dbReference>
<dbReference type="PROSITE" id="PS50041">
    <property type="entry name" value="C_TYPE_LECTIN_2"/>
    <property type="match status" value="1"/>
</dbReference>
<dbReference type="SUPFAM" id="SSF56436">
    <property type="entry name" value="C-type lectin-like"/>
    <property type="match status" value="1"/>
</dbReference>
<dbReference type="PROSITE" id="PS00615">
    <property type="entry name" value="C_TYPE_LECTIN_1"/>
    <property type="match status" value="1"/>
</dbReference>
<evidence type="ECO:0000313" key="4">
    <source>
        <dbReference type="Proteomes" id="UP000261620"/>
    </source>
</evidence>
<dbReference type="STRING" id="94237.ENSMMOP00000002498"/>
<proteinExistence type="predicted"/>
<name>A0A3Q3VNW2_MOLML</name>
<dbReference type="AlphaFoldDB" id="A0A3Q3VNW2"/>
<dbReference type="PANTHER" id="PTHR22803">
    <property type="entry name" value="MANNOSE, PHOSPHOLIPASE, LECTIN RECEPTOR RELATED"/>
    <property type="match status" value="1"/>
</dbReference>
<dbReference type="InterPro" id="IPR001304">
    <property type="entry name" value="C-type_lectin-like"/>
</dbReference>
<protein>
    <recommendedName>
        <fullName evidence="2">C-type lectin domain-containing protein</fullName>
    </recommendedName>
</protein>
<dbReference type="InterPro" id="IPR050111">
    <property type="entry name" value="C-type_lectin/snaclec_domain"/>
</dbReference>
<keyword evidence="4" id="KW-1185">Reference proteome</keyword>
<evidence type="ECO:0000313" key="3">
    <source>
        <dbReference type="Ensembl" id="ENSMMOP00000002498.1"/>
    </source>
</evidence>
<sequence>IGRCISVLFLFYGNWTGFFSPGDLRCPGLDWYEFGEFCYKPFDDKQTWHEARSTCRSLGAELVSIRSMTEQSWLESYLYLGVDQTRYRPDPDTAISWTEWFSINTNSLLSLDNGDGTCVAMTSGRIGGFWDDKPCSDKYFFMCEKPRSDITPPTQAPTSSPSQGCASDWTTLPHFRNCYKVCNRPQNC</sequence>
<dbReference type="InterPro" id="IPR016187">
    <property type="entry name" value="CTDL_fold"/>
</dbReference>
<reference evidence="3" key="2">
    <citation type="submission" date="2025-09" db="UniProtKB">
        <authorList>
            <consortium name="Ensembl"/>
        </authorList>
    </citation>
    <scope>IDENTIFICATION</scope>
</reference>
<dbReference type="SMART" id="SM00034">
    <property type="entry name" value="CLECT"/>
    <property type="match status" value="1"/>
</dbReference>